<dbReference type="Proteomes" id="UP000218934">
    <property type="component" value="Unassembled WGS sequence"/>
</dbReference>
<dbReference type="AlphaFoldDB" id="A0A2A4FPF7"/>
<protein>
    <submittedName>
        <fullName evidence="1">Uncharacterized protein</fullName>
    </submittedName>
</protein>
<sequence>MSESPGFCRPWHAQLSAKRATRGIVAQGAIANLSLAGPRLARFAVDQAPKSFGLIRAGVHATSGPQFLHGGMYEAPR</sequence>
<accession>A0A2A4FPF7</accession>
<evidence type="ECO:0000313" key="1">
    <source>
        <dbReference type="EMBL" id="PCE39989.1"/>
    </source>
</evidence>
<evidence type="ECO:0000313" key="2">
    <source>
        <dbReference type="Proteomes" id="UP000218934"/>
    </source>
</evidence>
<keyword evidence="2" id="KW-1185">Reference proteome</keyword>
<dbReference type="EMBL" id="NWUF01000038">
    <property type="protein sequence ID" value="PCE39989.1"/>
    <property type="molecule type" value="Genomic_DNA"/>
</dbReference>
<gene>
    <name evidence="1" type="ORF">COO09_22605</name>
</gene>
<name>A0A2A4FPF7_9SPHN</name>
<reference evidence="1 2" key="1">
    <citation type="submission" date="2017-09" db="EMBL/GenBank/DDBJ databases">
        <title>The Catabolism of 3,6-Dichlorosalicylic acid is Initiated by the Cytochrome P450 Monooxygenase DsmABC in Rhizorhabdus dicambivorans Ndbn-20.</title>
        <authorList>
            <person name="Na L."/>
        </authorList>
    </citation>
    <scope>NUCLEOTIDE SEQUENCE [LARGE SCALE GENOMIC DNA]</scope>
    <source>
        <strain evidence="1 2">Ndbn-20m</strain>
    </source>
</reference>
<proteinExistence type="predicted"/>
<organism evidence="1 2">
    <name type="scientific">Rhizorhabdus dicambivorans</name>
    <dbReference type="NCBI Taxonomy" id="1850238"/>
    <lineage>
        <taxon>Bacteria</taxon>
        <taxon>Pseudomonadati</taxon>
        <taxon>Pseudomonadota</taxon>
        <taxon>Alphaproteobacteria</taxon>
        <taxon>Sphingomonadales</taxon>
        <taxon>Sphingomonadaceae</taxon>
        <taxon>Rhizorhabdus</taxon>
    </lineage>
</organism>
<comment type="caution">
    <text evidence="1">The sequence shown here is derived from an EMBL/GenBank/DDBJ whole genome shotgun (WGS) entry which is preliminary data.</text>
</comment>